<comment type="caution">
    <text evidence="2">The sequence shown here is derived from an EMBL/GenBank/DDBJ whole genome shotgun (WGS) entry which is preliminary data.</text>
</comment>
<gene>
    <name evidence="2" type="ORF">NDU88_008191</name>
</gene>
<dbReference type="Proteomes" id="UP001066276">
    <property type="component" value="Chromosome 8"/>
</dbReference>
<proteinExistence type="predicted"/>
<feature type="region of interest" description="Disordered" evidence="1">
    <location>
        <begin position="1"/>
        <end position="89"/>
    </location>
</feature>
<protein>
    <submittedName>
        <fullName evidence="2">Uncharacterized protein</fullName>
    </submittedName>
</protein>
<dbReference type="AlphaFoldDB" id="A0AAV7NV82"/>
<evidence type="ECO:0000313" key="3">
    <source>
        <dbReference type="Proteomes" id="UP001066276"/>
    </source>
</evidence>
<organism evidence="2 3">
    <name type="scientific">Pleurodeles waltl</name>
    <name type="common">Iberian ribbed newt</name>
    <dbReference type="NCBI Taxonomy" id="8319"/>
    <lineage>
        <taxon>Eukaryota</taxon>
        <taxon>Metazoa</taxon>
        <taxon>Chordata</taxon>
        <taxon>Craniata</taxon>
        <taxon>Vertebrata</taxon>
        <taxon>Euteleostomi</taxon>
        <taxon>Amphibia</taxon>
        <taxon>Batrachia</taxon>
        <taxon>Caudata</taxon>
        <taxon>Salamandroidea</taxon>
        <taxon>Salamandridae</taxon>
        <taxon>Pleurodelinae</taxon>
        <taxon>Pleurodeles</taxon>
    </lineage>
</organism>
<feature type="compositionally biased region" description="Basic and acidic residues" evidence="1">
    <location>
        <begin position="38"/>
        <end position="72"/>
    </location>
</feature>
<evidence type="ECO:0000256" key="1">
    <source>
        <dbReference type="SAM" id="MobiDB-lite"/>
    </source>
</evidence>
<accession>A0AAV7NV82</accession>
<dbReference type="EMBL" id="JANPWB010000012">
    <property type="protein sequence ID" value="KAJ1120008.1"/>
    <property type="molecule type" value="Genomic_DNA"/>
</dbReference>
<keyword evidence="3" id="KW-1185">Reference proteome</keyword>
<name>A0AAV7NV82_PLEWA</name>
<reference evidence="2" key="1">
    <citation type="journal article" date="2022" name="bioRxiv">
        <title>Sequencing and chromosome-scale assembly of the giantPleurodeles waltlgenome.</title>
        <authorList>
            <person name="Brown T."/>
            <person name="Elewa A."/>
            <person name="Iarovenko S."/>
            <person name="Subramanian E."/>
            <person name="Araus A.J."/>
            <person name="Petzold A."/>
            <person name="Susuki M."/>
            <person name="Suzuki K.-i.T."/>
            <person name="Hayashi T."/>
            <person name="Toyoda A."/>
            <person name="Oliveira C."/>
            <person name="Osipova E."/>
            <person name="Leigh N.D."/>
            <person name="Simon A."/>
            <person name="Yun M.H."/>
        </authorList>
    </citation>
    <scope>NUCLEOTIDE SEQUENCE</scope>
    <source>
        <strain evidence="2">20211129_DDA</strain>
        <tissue evidence="2">Liver</tissue>
    </source>
</reference>
<evidence type="ECO:0000313" key="2">
    <source>
        <dbReference type="EMBL" id="KAJ1120008.1"/>
    </source>
</evidence>
<sequence length="89" mass="9774">MFRLVAQEAGRGVSPGDTEGTERKNEDMEEEASQKTNKNTEEEASQKTNEDKSEKEARRTGHEQRTSCRDQPRGSGDTEGPATSQKGCG</sequence>